<protein>
    <submittedName>
        <fullName evidence="1">Uncharacterized protein</fullName>
    </submittedName>
</protein>
<comment type="caution">
    <text evidence="1">The sequence shown here is derived from an EMBL/GenBank/DDBJ whole genome shotgun (WGS) entry which is preliminary data.</text>
</comment>
<accession>A0ACB0XV02</accession>
<gene>
    <name evidence="1" type="ORF">MENTE1834_LOCUS3914</name>
</gene>
<evidence type="ECO:0000313" key="1">
    <source>
        <dbReference type="EMBL" id="CAK5018699.1"/>
    </source>
</evidence>
<dbReference type="EMBL" id="CAVMJV010000003">
    <property type="protein sequence ID" value="CAK5018699.1"/>
    <property type="molecule type" value="Genomic_DNA"/>
</dbReference>
<sequence>MNLKFCLFSFYFLFQFYLNEGIFDVLVNSIEDKGFKQYLKDKFEELERKLNILEQKIESKSLEGNLNLSAKKLCKELSEMMVENNWDNLNNLNSLSKVLTDGELFLKEICKENPEACFDYEDKYYNNALNSIPNNWNKIFPIILNFWNHWNGKINTFPQNFDFQNHAHRRSKRGYYRYNKDDEEERERKHNEMVNKFHRDVEDARNYVCKAYIAINIIMFIVVYLYATQIYPSLH</sequence>
<dbReference type="Proteomes" id="UP001497535">
    <property type="component" value="Unassembled WGS sequence"/>
</dbReference>
<organism evidence="1 2">
    <name type="scientific">Meloidogyne enterolobii</name>
    <name type="common">Root-knot nematode worm</name>
    <name type="synonym">Meloidogyne mayaguensis</name>
    <dbReference type="NCBI Taxonomy" id="390850"/>
    <lineage>
        <taxon>Eukaryota</taxon>
        <taxon>Metazoa</taxon>
        <taxon>Ecdysozoa</taxon>
        <taxon>Nematoda</taxon>
        <taxon>Chromadorea</taxon>
        <taxon>Rhabditida</taxon>
        <taxon>Tylenchina</taxon>
        <taxon>Tylenchomorpha</taxon>
        <taxon>Tylenchoidea</taxon>
        <taxon>Meloidogynidae</taxon>
        <taxon>Meloidogyninae</taxon>
        <taxon>Meloidogyne</taxon>
    </lineage>
</organism>
<reference evidence="1" key="1">
    <citation type="submission" date="2023-11" db="EMBL/GenBank/DDBJ databases">
        <authorList>
            <person name="Poullet M."/>
        </authorList>
    </citation>
    <scope>NUCLEOTIDE SEQUENCE</scope>
    <source>
        <strain evidence="1">E1834</strain>
    </source>
</reference>
<proteinExistence type="predicted"/>
<name>A0ACB0XV02_MELEN</name>
<evidence type="ECO:0000313" key="2">
    <source>
        <dbReference type="Proteomes" id="UP001497535"/>
    </source>
</evidence>
<keyword evidence="2" id="KW-1185">Reference proteome</keyword>